<dbReference type="AlphaFoldDB" id="A0A8J5BW22"/>
<dbReference type="PRINTS" id="PR00625">
    <property type="entry name" value="JDOMAIN"/>
</dbReference>
<dbReference type="GO" id="GO:0005829">
    <property type="term" value="C:cytosol"/>
    <property type="evidence" value="ECO:0007669"/>
    <property type="project" value="TreeGrafter"/>
</dbReference>
<keyword evidence="5" id="KW-1185">Reference proteome</keyword>
<dbReference type="PANTHER" id="PTHR24078:SF553">
    <property type="entry name" value="DNAJ HOMOLOG SUBFAMILY B MEMBER 5"/>
    <property type="match status" value="1"/>
</dbReference>
<protein>
    <recommendedName>
        <fullName evidence="3">J domain-containing protein</fullName>
    </recommendedName>
</protein>
<feature type="compositionally biased region" description="Polar residues" evidence="2">
    <location>
        <begin position="194"/>
        <end position="207"/>
    </location>
</feature>
<dbReference type="GO" id="GO:0051082">
    <property type="term" value="F:unfolded protein binding"/>
    <property type="evidence" value="ECO:0007669"/>
    <property type="project" value="InterPro"/>
</dbReference>
<accession>A0A8J5BW22</accession>
<dbReference type="Gene3D" id="1.10.287.110">
    <property type="entry name" value="DnaJ domain"/>
    <property type="match status" value="1"/>
</dbReference>
<dbReference type="SMART" id="SM00271">
    <property type="entry name" value="DnaJ"/>
    <property type="match status" value="1"/>
</dbReference>
<dbReference type="GO" id="GO:0005783">
    <property type="term" value="C:endoplasmic reticulum"/>
    <property type="evidence" value="ECO:0007669"/>
    <property type="project" value="UniProtKB-ARBA"/>
</dbReference>
<dbReference type="SUPFAM" id="SSF46565">
    <property type="entry name" value="Chaperone J-domain"/>
    <property type="match status" value="2"/>
</dbReference>
<evidence type="ECO:0000313" key="4">
    <source>
        <dbReference type="EMBL" id="KAG6466071.1"/>
    </source>
</evidence>
<dbReference type="Pfam" id="PF01556">
    <property type="entry name" value="DnaJ_C"/>
    <property type="match status" value="1"/>
</dbReference>
<dbReference type="FunFam" id="2.60.260.20:FF:000030">
    <property type="entry name" value="DNAJ heat shock family protein"/>
    <property type="match status" value="1"/>
</dbReference>
<dbReference type="SUPFAM" id="SSF49493">
    <property type="entry name" value="HSP40/DnaJ peptide-binding domain"/>
    <property type="match status" value="2"/>
</dbReference>
<feature type="region of interest" description="Disordered" evidence="2">
    <location>
        <begin position="182"/>
        <end position="207"/>
    </location>
</feature>
<evidence type="ECO:0000256" key="2">
    <source>
        <dbReference type="SAM" id="MobiDB-lite"/>
    </source>
</evidence>
<dbReference type="InterPro" id="IPR051339">
    <property type="entry name" value="DnaJ_subfamily_B"/>
</dbReference>
<dbReference type="FunFam" id="2.60.260.20:FF:000002">
    <property type="entry name" value="Dnaj homolog subfamily b member"/>
    <property type="match status" value="1"/>
</dbReference>
<comment type="caution">
    <text evidence="4">The sequence shown here is derived from an EMBL/GenBank/DDBJ whole genome shotgun (WGS) entry which is preliminary data.</text>
</comment>
<dbReference type="InterPro" id="IPR001623">
    <property type="entry name" value="DnaJ_domain"/>
</dbReference>
<evidence type="ECO:0000313" key="5">
    <source>
        <dbReference type="Proteomes" id="UP000734854"/>
    </source>
</evidence>
<dbReference type="PROSITE" id="PS50076">
    <property type="entry name" value="DNAJ_2"/>
    <property type="match status" value="1"/>
</dbReference>
<sequence>MGVDYYNILKVNRNATDDDLKKTYRRLAMQWHPDKNPNNKKEAEAKFKQISEAYEASACRFFLYRNFPVGLKEQSSKSEKCKTLIRKFFIQVLSDPNKRAIYDQYGEEGLKGMPPPGSQSATSNGTTCPSNFKFNPRDAEDIFAEIFGSNNPFGFESMNRAKSTKYQRDGNGTFGGFGRTNSTFRPYAEGPAGPSSSQPRKPSAVENNLPCSLEELYTGSKRKMKISRNVLQSNGYTPTTSSIKRTTVETEILTIEIKPGWKKGTRITFPNKGNEQVNRLSADLVFIVDEKPHDVYKRDGNDLQVHQKISLVDALAGTTIKLKTLDGRDLSVKVTDVVIPGYELVIAKEGMPIAKEPNNKGNLIIKFDVKFPSRLTPGQRGDIRRVLGA</sequence>
<dbReference type="GO" id="GO:0006457">
    <property type="term" value="P:protein folding"/>
    <property type="evidence" value="ECO:0007669"/>
    <property type="project" value="InterPro"/>
</dbReference>
<keyword evidence="1" id="KW-0143">Chaperone</keyword>
<dbReference type="PANTHER" id="PTHR24078">
    <property type="entry name" value="DNAJ HOMOLOG SUBFAMILY C MEMBER"/>
    <property type="match status" value="1"/>
</dbReference>
<reference evidence="4 5" key="1">
    <citation type="submission" date="2020-08" db="EMBL/GenBank/DDBJ databases">
        <title>Plant Genome Project.</title>
        <authorList>
            <person name="Zhang R.-G."/>
        </authorList>
    </citation>
    <scope>NUCLEOTIDE SEQUENCE [LARGE SCALE GENOMIC DNA]</scope>
    <source>
        <tissue evidence="4">Rhizome</tissue>
    </source>
</reference>
<name>A0A8J5BW22_ZINOF</name>
<dbReference type="InterPro" id="IPR002939">
    <property type="entry name" value="DnaJ_C"/>
</dbReference>
<organism evidence="4 5">
    <name type="scientific">Zingiber officinale</name>
    <name type="common">Ginger</name>
    <name type="synonym">Amomum zingiber</name>
    <dbReference type="NCBI Taxonomy" id="94328"/>
    <lineage>
        <taxon>Eukaryota</taxon>
        <taxon>Viridiplantae</taxon>
        <taxon>Streptophyta</taxon>
        <taxon>Embryophyta</taxon>
        <taxon>Tracheophyta</taxon>
        <taxon>Spermatophyta</taxon>
        <taxon>Magnoliopsida</taxon>
        <taxon>Liliopsida</taxon>
        <taxon>Zingiberales</taxon>
        <taxon>Zingiberaceae</taxon>
        <taxon>Zingiber</taxon>
    </lineage>
</organism>
<gene>
    <name evidence="4" type="ORF">ZIOFF_076143</name>
</gene>
<dbReference type="InterPro" id="IPR008971">
    <property type="entry name" value="HSP40/DnaJ_pept-bd"/>
</dbReference>
<dbReference type="Pfam" id="PF00226">
    <property type="entry name" value="DnaJ"/>
    <property type="match status" value="1"/>
</dbReference>
<evidence type="ECO:0000256" key="1">
    <source>
        <dbReference type="ARBA" id="ARBA00023186"/>
    </source>
</evidence>
<dbReference type="Gene3D" id="2.60.260.20">
    <property type="entry name" value="Urease metallochaperone UreE, N-terminal domain"/>
    <property type="match status" value="2"/>
</dbReference>
<dbReference type="GO" id="GO:0051087">
    <property type="term" value="F:protein-folding chaperone binding"/>
    <property type="evidence" value="ECO:0007669"/>
    <property type="project" value="TreeGrafter"/>
</dbReference>
<evidence type="ECO:0000259" key="3">
    <source>
        <dbReference type="PROSITE" id="PS50076"/>
    </source>
</evidence>
<dbReference type="EMBL" id="JACMSC010000204">
    <property type="protein sequence ID" value="KAG6466071.1"/>
    <property type="molecule type" value="Genomic_DNA"/>
</dbReference>
<feature type="domain" description="J" evidence="3">
    <location>
        <begin position="4"/>
        <end position="106"/>
    </location>
</feature>
<proteinExistence type="predicted"/>
<dbReference type="CDD" id="cd06257">
    <property type="entry name" value="DnaJ"/>
    <property type="match status" value="1"/>
</dbReference>
<dbReference type="Proteomes" id="UP000734854">
    <property type="component" value="Unassembled WGS sequence"/>
</dbReference>
<dbReference type="CDD" id="cd10747">
    <property type="entry name" value="DnaJ_C"/>
    <property type="match status" value="1"/>
</dbReference>
<dbReference type="InterPro" id="IPR036869">
    <property type="entry name" value="J_dom_sf"/>
</dbReference>